<reference evidence="8 9" key="1">
    <citation type="submission" date="2019-02" db="EMBL/GenBank/DDBJ databases">
        <title>Sequencing the genomes of 1000 actinobacteria strains.</title>
        <authorList>
            <person name="Klenk H.-P."/>
        </authorList>
    </citation>
    <scope>NUCLEOTIDE SEQUENCE [LARGE SCALE GENOMIC DNA]</scope>
    <source>
        <strain evidence="8 9">DSM 45779</strain>
    </source>
</reference>
<dbReference type="RefSeq" id="WP_130290424.1">
    <property type="nucleotide sequence ID" value="NZ_SHKL01000001.1"/>
</dbReference>
<dbReference type="AlphaFoldDB" id="A0A4Q7UYK6"/>
<dbReference type="CDD" id="cd16913">
    <property type="entry name" value="YkuD_like"/>
    <property type="match status" value="1"/>
</dbReference>
<comment type="pathway">
    <text evidence="1 6">Cell wall biogenesis; peptidoglycan biosynthesis.</text>
</comment>
<organism evidence="8 9">
    <name type="scientific">Pseudonocardia sediminis</name>
    <dbReference type="NCBI Taxonomy" id="1397368"/>
    <lineage>
        <taxon>Bacteria</taxon>
        <taxon>Bacillati</taxon>
        <taxon>Actinomycetota</taxon>
        <taxon>Actinomycetes</taxon>
        <taxon>Pseudonocardiales</taxon>
        <taxon>Pseudonocardiaceae</taxon>
        <taxon>Pseudonocardia</taxon>
    </lineage>
</organism>
<dbReference type="InterPro" id="IPR050979">
    <property type="entry name" value="LD-transpeptidase"/>
</dbReference>
<dbReference type="GO" id="GO:0016740">
    <property type="term" value="F:transferase activity"/>
    <property type="evidence" value="ECO:0007669"/>
    <property type="project" value="UniProtKB-KW"/>
</dbReference>
<dbReference type="PANTHER" id="PTHR30582:SF33">
    <property type="entry name" value="EXPORTED PROTEIN"/>
    <property type="match status" value="1"/>
</dbReference>
<dbReference type="SUPFAM" id="SSF141523">
    <property type="entry name" value="L,D-transpeptidase catalytic domain-like"/>
    <property type="match status" value="1"/>
</dbReference>
<keyword evidence="9" id="KW-1185">Reference proteome</keyword>
<comment type="caution">
    <text evidence="8">The sequence shown here is derived from an EMBL/GenBank/DDBJ whole genome shotgun (WGS) entry which is preliminary data.</text>
</comment>
<dbReference type="Gene3D" id="2.40.440.10">
    <property type="entry name" value="L,D-transpeptidase catalytic domain-like"/>
    <property type="match status" value="1"/>
</dbReference>
<evidence type="ECO:0000256" key="5">
    <source>
        <dbReference type="ARBA" id="ARBA00023316"/>
    </source>
</evidence>
<dbReference type="OrthoDB" id="8887048at2"/>
<evidence type="ECO:0000256" key="2">
    <source>
        <dbReference type="ARBA" id="ARBA00022679"/>
    </source>
</evidence>
<dbReference type="GO" id="GO:0018104">
    <property type="term" value="P:peptidoglycan-protein cross-linking"/>
    <property type="evidence" value="ECO:0007669"/>
    <property type="project" value="TreeGrafter"/>
</dbReference>
<dbReference type="Proteomes" id="UP000291591">
    <property type="component" value="Unassembled WGS sequence"/>
</dbReference>
<feature type="active site" description="Proton donor/acceptor" evidence="6">
    <location>
        <position position="130"/>
    </location>
</feature>
<keyword evidence="5 6" id="KW-0961">Cell wall biogenesis/degradation</keyword>
<keyword evidence="3 6" id="KW-0133">Cell shape</keyword>
<dbReference type="GO" id="GO:0005576">
    <property type="term" value="C:extracellular region"/>
    <property type="evidence" value="ECO:0007669"/>
    <property type="project" value="TreeGrafter"/>
</dbReference>
<evidence type="ECO:0000259" key="7">
    <source>
        <dbReference type="PROSITE" id="PS52029"/>
    </source>
</evidence>
<protein>
    <submittedName>
        <fullName evidence="8">L,D-transpeptidase-like protein</fullName>
    </submittedName>
</protein>
<dbReference type="InterPro" id="IPR005490">
    <property type="entry name" value="LD_TPept_cat_dom"/>
</dbReference>
<dbReference type="GO" id="GO:0071555">
    <property type="term" value="P:cell wall organization"/>
    <property type="evidence" value="ECO:0007669"/>
    <property type="project" value="UniProtKB-UniRule"/>
</dbReference>
<evidence type="ECO:0000313" key="8">
    <source>
        <dbReference type="EMBL" id="RZT86061.1"/>
    </source>
</evidence>
<dbReference type="PANTHER" id="PTHR30582">
    <property type="entry name" value="L,D-TRANSPEPTIDASE"/>
    <property type="match status" value="1"/>
</dbReference>
<gene>
    <name evidence="8" type="ORF">EV383_2949</name>
</gene>
<dbReference type="EMBL" id="SHKL01000001">
    <property type="protein sequence ID" value="RZT86061.1"/>
    <property type="molecule type" value="Genomic_DNA"/>
</dbReference>
<evidence type="ECO:0000256" key="6">
    <source>
        <dbReference type="PROSITE-ProRule" id="PRU01373"/>
    </source>
</evidence>
<accession>A0A4Q7UYK6</accession>
<dbReference type="GO" id="GO:0008360">
    <property type="term" value="P:regulation of cell shape"/>
    <property type="evidence" value="ECO:0007669"/>
    <property type="project" value="UniProtKB-UniRule"/>
</dbReference>
<feature type="active site" description="Nucleophile" evidence="6">
    <location>
        <position position="141"/>
    </location>
</feature>
<keyword evidence="4 6" id="KW-0573">Peptidoglycan synthesis</keyword>
<evidence type="ECO:0000256" key="3">
    <source>
        <dbReference type="ARBA" id="ARBA00022960"/>
    </source>
</evidence>
<evidence type="ECO:0000256" key="1">
    <source>
        <dbReference type="ARBA" id="ARBA00004752"/>
    </source>
</evidence>
<sequence>MVRTTGRHDAPTDGCAAGRRRRVLAVVTVGLLAGVGAAGTAVAAPDTVDGTPCAVGTRACVDLENDRAWLIRHGEIEYGPVTISHGGQGRETPTGAFSVQRKDAHHRSKEFDDAPMPWAVFFAPGGIAFHEGNPETPSAGCVRMPGDDARTFYEGLEPYDRVEVH</sequence>
<dbReference type="UniPathway" id="UPA00219"/>
<dbReference type="GO" id="GO:0071972">
    <property type="term" value="F:peptidoglycan L,D-transpeptidase activity"/>
    <property type="evidence" value="ECO:0007669"/>
    <property type="project" value="TreeGrafter"/>
</dbReference>
<dbReference type="InterPro" id="IPR038063">
    <property type="entry name" value="Transpep_catalytic_dom"/>
</dbReference>
<dbReference type="PROSITE" id="PS52029">
    <property type="entry name" value="LD_TPASE"/>
    <property type="match status" value="1"/>
</dbReference>
<feature type="domain" description="L,D-TPase catalytic" evidence="7">
    <location>
        <begin position="57"/>
        <end position="165"/>
    </location>
</feature>
<evidence type="ECO:0000256" key="4">
    <source>
        <dbReference type="ARBA" id="ARBA00022984"/>
    </source>
</evidence>
<evidence type="ECO:0000313" key="9">
    <source>
        <dbReference type="Proteomes" id="UP000291591"/>
    </source>
</evidence>
<name>A0A4Q7UYK6_PSEST</name>
<proteinExistence type="predicted"/>
<dbReference type="Pfam" id="PF03734">
    <property type="entry name" value="YkuD"/>
    <property type="match status" value="1"/>
</dbReference>
<keyword evidence="2" id="KW-0808">Transferase</keyword>